<gene>
    <name evidence="1" type="ORF">B0H63DRAFT_538078</name>
</gene>
<name>A0AAE0NYL2_9PEZI</name>
<keyword evidence="2" id="KW-1185">Reference proteome</keyword>
<proteinExistence type="predicted"/>
<dbReference type="EMBL" id="JAULSW010000002">
    <property type="protein sequence ID" value="KAK3389944.1"/>
    <property type="molecule type" value="Genomic_DNA"/>
</dbReference>
<dbReference type="Gene3D" id="1.10.600.10">
    <property type="entry name" value="Farnesyl Diphosphate Synthase"/>
    <property type="match status" value="1"/>
</dbReference>
<protein>
    <submittedName>
        <fullName evidence="1">Isoprenoid synthase domain-containing protein</fullName>
    </submittedName>
</protein>
<dbReference type="Pfam" id="PF19086">
    <property type="entry name" value="Terpene_syn_C_2"/>
    <property type="match status" value="1"/>
</dbReference>
<reference evidence="1" key="2">
    <citation type="submission" date="2023-06" db="EMBL/GenBank/DDBJ databases">
        <authorList>
            <consortium name="Lawrence Berkeley National Laboratory"/>
            <person name="Haridas S."/>
            <person name="Hensen N."/>
            <person name="Bonometti L."/>
            <person name="Westerberg I."/>
            <person name="Brannstrom I.O."/>
            <person name="Guillou S."/>
            <person name="Cros-Aarteil S."/>
            <person name="Calhoun S."/>
            <person name="Kuo A."/>
            <person name="Mondo S."/>
            <person name="Pangilinan J."/>
            <person name="Riley R."/>
            <person name="LaButti K."/>
            <person name="Andreopoulos B."/>
            <person name="Lipzen A."/>
            <person name="Chen C."/>
            <person name="Yanf M."/>
            <person name="Daum C."/>
            <person name="Ng V."/>
            <person name="Clum A."/>
            <person name="Steindorff A."/>
            <person name="Ohm R."/>
            <person name="Martin F."/>
            <person name="Silar P."/>
            <person name="Natvig D."/>
            <person name="Lalanne C."/>
            <person name="Gautier V."/>
            <person name="Ament-velasquez S.L."/>
            <person name="Kruys A."/>
            <person name="Hutchinson M.I."/>
            <person name="Powell A.J."/>
            <person name="Barry K."/>
            <person name="Miller A.N."/>
            <person name="Grigoriev I.V."/>
            <person name="Debuchy R."/>
            <person name="Gladieux P."/>
            <person name="Thoren M.H."/>
            <person name="Johannesson H."/>
        </authorList>
    </citation>
    <scope>NUCLEOTIDE SEQUENCE</scope>
    <source>
        <strain evidence="1">CBS 232.78</strain>
    </source>
</reference>
<dbReference type="SUPFAM" id="SSF48576">
    <property type="entry name" value="Terpenoid synthases"/>
    <property type="match status" value="1"/>
</dbReference>
<reference evidence="1" key="1">
    <citation type="journal article" date="2023" name="Mol. Phylogenet. Evol.">
        <title>Genome-scale phylogeny and comparative genomics of the fungal order Sordariales.</title>
        <authorList>
            <person name="Hensen N."/>
            <person name="Bonometti L."/>
            <person name="Westerberg I."/>
            <person name="Brannstrom I.O."/>
            <person name="Guillou S."/>
            <person name="Cros-Aarteil S."/>
            <person name="Calhoun S."/>
            <person name="Haridas S."/>
            <person name="Kuo A."/>
            <person name="Mondo S."/>
            <person name="Pangilinan J."/>
            <person name="Riley R."/>
            <person name="LaButti K."/>
            <person name="Andreopoulos B."/>
            <person name="Lipzen A."/>
            <person name="Chen C."/>
            <person name="Yan M."/>
            <person name="Daum C."/>
            <person name="Ng V."/>
            <person name="Clum A."/>
            <person name="Steindorff A."/>
            <person name="Ohm R.A."/>
            <person name="Martin F."/>
            <person name="Silar P."/>
            <person name="Natvig D.O."/>
            <person name="Lalanne C."/>
            <person name="Gautier V."/>
            <person name="Ament-Velasquez S.L."/>
            <person name="Kruys A."/>
            <person name="Hutchinson M.I."/>
            <person name="Powell A.J."/>
            <person name="Barry K."/>
            <person name="Miller A.N."/>
            <person name="Grigoriev I.V."/>
            <person name="Debuchy R."/>
            <person name="Gladieux P."/>
            <person name="Hiltunen Thoren M."/>
            <person name="Johannesson H."/>
        </authorList>
    </citation>
    <scope>NUCLEOTIDE SEQUENCE</scope>
    <source>
        <strain evidence="1">CBS 232.78</strain>
    </source>
</reference>
<sequence>MTDLVEVIRPAAVAIALTNDLLSYKRESPDAEDSGQSHVFNLVWVLMQLRAGMTAEEAKSTYREIIRNNVAEYLDASKAAKTLGTGTYSVDFVRFLDEWHHFPGGTIVWHAFAPRYHHCETLSEGQLDWMTNGIPARMLERSV</sequence>
<dbReference type="AlphaFoldDB" id="A0AAE0NYL2"/>
<comment type="caution">
    <text evidence="1">The sequence shown here is derived from an EMBL/GenBank/DDBJ whole genome shotgun (WGS) entry which is preliminary data.</text>
</comment>
<dbReference type="InterPro" id="IPR008949">
    <property type="entry name" value="Isoprenoid_synthase_dom_sf"/>
</dbReference>
<dbReference type="Proteomes" id="UP001285441">
    <property type="component" value="Unassembled WGS sequence"/>
</dbReference>
<evidence type="ECO:0000313" key="2">
    <source>
        <dbReference type="Proteomes" id="UP001285441"/>
    </source>
</evidence>
<organism evidence="1 2">
    <name type="scientific">Podospora didyma</name>
    <dbReference type="NCBI Taxonomy" id="330526"/>
    <lineage>
        <taxon>Eukaryota</taxon>
        <taxon>Fungi</taxon>
        <taxon>Dikarya</taxon>
        <taxon>Ascomycota</taxon>
        <taxon>Pezizomycotina</taxon>
        <taxon>Sordariomycetes</taxon>
        <taxon>Sordariomycetidae</taxon>
        <taxon>Sordariales</taxon>
        <taxon>Podosporaceae</taxon>
        <taxon>Podospora</taxon>
    </lineage>
</organism>
<accession>A0AAE0NYL2</accession>
<evidence type="ECO:0000313" key="1">
    <source>
        <dbReference type="EMBL" id="KAK3389944.1"/>
    </source>
</evidence>